<evidence type="ECO:0000313" key="2">
    <source>
        <dbReference type="Proteomes" id="UP000007812"/>
    </source>
</evidence>
<dbReference type="HOGENOM" id="CLU_3057090_0_0_2"/>
<organism evidence="1 2">
    <name type="scientific">Metallosphaera cuprina (strain Ar-4)</name>
    <dbReference type="NCBI Taxonomy" id="1006006"/>
    <lineage>
        <taxon>Archaea</taxon>
        <taxon>Thermoproteota</taxon>
        <taxon>Thermoprotei</taxon>
        <taxon>Sulfolobales</taxon>
        <taxon>Sulfolobaceae</taxon>
        <taxon>Metallosphaera</taxon>
    </lineage>
</organism>
<accession>F4G2Z8</accession>
<dbReference type="KEGG" id="mcn:Mcup_1091"/>
<dbReference type="AlphaFoldDB" id="F4G2Z8"/>
<name>F4G2Z8_METCR</name>
<sequence length="53" mass="6009">MELKADIKHLFLSLTKSVESFMELKAIAMSPDPPNFKFLVESFMELKGEGGYL</sequence>
<protein>
    <submittedName>
        <fullName evidence="1">Uncharacterized protein</fullName>
    </submittedName>
</protein>
<reference evidence="1 2" key="1">
    <citation type="journal article" date="2011" name="J. Bacteriol.">
        <title>Complete genome sequence of Metallosphaera cuprina, a metal sulfide-oxidizing archaeon from a hot spring.</title>
        <authorList>
            <person name="Liu L.J."/>
            <person name="You X.Y."/>
            <person name="Zheng H."/>
            <person name="Wang S."/>
            <person name="Jiang C.Y."/>
            <person name="Liu S.J."/>
        </authorList>
    </citation>
    <scope>NUCLEOTIDE SEQUENCE [LARGE SCALE GENOMIC DNA]</scope>
    <source>
        <strain evidence="1 2">Ar-4</strain>
    </source>
</reference>
<keyword evidence="2" id="KW-1185">Reference proteome</keyword>
<dbReference type="STRING" id="1006006.Mcup_1091"/>
<proteinExistence type="predicted"/>
<evidence type="ECO:0000313" key="1">
    <source>
        <dbReference type="EMBL" id="AEB95196.1"/>
    </source>
</evidence>
<gene>
    <name evidence="1" type="ordered locus">Mcup_1091</name>
</gene>
<dbReference type="EMBL" id="CP002656">
    <property type="protein sequence ID" value="AEB95196.1"/>
    <property type="molecule type" value="Genomic_DNA"/>
</dbReference>
<dbReference type="Proteomes" id="UP000007812">
    <property type="component" value="Chromosome"/>
</dbReference>